<dbReference type="SMART" id="SM00448">
    <property type="entry name" value="REC"/>
    <property type="match status" value="1"/>
</dbReference>
<comment type="caution">
    <text evidence="6">The sequence shown here is derived from an EMBL/GenBank/DDBJ whole genome shotgun (WGS) entry which is preliminary data.</text>
</comment>
<dbReference type="InterPro" id="IPR011006">
    <property type="entry name" value="CheY-like_superfamily"/>
</dbReference>
<gene>
    <name evidence="6" type="ORF">FZO89_11820</name>
</gene>
<organism evidence="6 7">
    <name type="scientific">Luteimonas viscosa</name>
    <dbReference type="NCBI Taxonomy" id="1132694"/>
    <lineage>
        <taxon>Bacteria</taxon>
        <taxon>Pseudomonadati</taxon>
        <taxon>Pseudomonadota</taxon>
        <taxon>Gammaproteobacteria</taxon>
        <taxon>Lysobacterales</taxon>
        <taxon>Lysobacteraceae</taxon>
        <taxon>Luteimonas</taxon>
    </lineage>
</organism>
<accession>A0A5D4XQE3</accession>
<evidence type="ECO:0000259" key="5">
    <source>
        <dbReference type="PROSITE" id="PS50887"/>
    </source>
</evidence>
<feature type="domain" description="GGDEF" evidence="5">
    <location>
        <begin position="277"/>
        <end position="408"/>
    </location>
</feature>
<dbReference type="EMBL" id="VTFT01000001">
    <property type="protein sequence ID" value="TYT26887.1"/>
    <property type="molecule type" value="Genomic_DNA"/>
</dbReference>
<dbReference type="InterPro" id="IPR001789">
    <property type="entry name" value="Sig_transdc_resp-reg_receiver"/>
</dbReference>
<dbReference type="SMART" id="SM00267">
    <property type="entry name" value="GGDEF"/>
    <property type="match status" value="1"/>
</dbReference>
<dbReference type="OrthoDB" id="9812260at2"/>
<evidence type="ECO:0000259" key="3">
    <source>
        <dbReference type="PROSITE" id="PS50110"/>
    </source>
</evidence>
<dbReference type="Pfam" id="PF00563">
    <property type="entry name" value="EAL"/>
    <property type="match status" value="1"/>
</dbReference>
<feature type="domain" description="Response regulatory" evidence="3">
    <location>
        <begin position="122"/>
        <end position="238"/>
    </location>
</feature>
<dbReference type="Gene3D" id="3.30.70.270">
    <property type="match status" value="1"/>
</dbReference>
<sequence length="668" mass="71676">MPASGGNGWTAWLRRQAPRSFGCCRRECGRSTRARGRLRSPRSARLPTPRLSGKVPAVSDADNRQRAEFPPTGFWRRWCEDAAAAVMPRADPVADPEALAPAALQSDAPSPAQPGGEATPWRVLIVEDDPSQALFAESVLHGAGMQAQVVSVTSEVMDAMERLRPDLVLMDLHMPGLDGAELTGMIRAHADFALTPVVFLTGDEDPERRFEALDLGADDFLRKPVRPKHLISAVQNRIVRARALQGPAAAAHRHPATGLHTRPQMLQLLSSTVPGASDGAAFFVEIAGSAALRDRFGYAALETLLTDAGRRLGEVADGHPAARLNDNTFLVLATGLAADALPPFARQLRDGLGEHAFAVGAERVRLRAVVGYADLALGFEDPGAALSAAEEALRAARGHAHGVAAWERPVSVEDRAQTELARTLRESLASGGLMAAFQPIVAVAGGNDAQYQVLLRLRDTRGELHAAGQVLAAAGRIGATLEVDRRVMEIAIGALRRQRAENRVLRLFVTQSPSTLSHDGHAQWLLQALAEAGVDGASLVVDVRQEDALVHALSLQDFCSEMVSAGVQLCLSQYHFGPEANALLGQLPLGYVRLAARYSSQLHEPAVRDEMRSAIDFAHRLGLQVIGQQVEDAQSAATLWMTGVDFIQGNLVQRPAGELEFDFQSSVL</sequence>
<dbReference type="GO" id="GO:0000160">
    <property type="term" value="P:phosphorelay signal transduction system"/>
    <property type="evidence" value="ECO:0007669"/>
    <property type="project" value="InterPro"/>
</dbReference>
<dbReference type="InterPro" id="IPR000160">
    <property type="entry name" value="GGDEF_dom"/>
</dbReference>
<dbReference type="SUPFAM" id="SSF52172">
    <property type="entry name" value="CheY-like"/>
    <property type="match status" value="1"/>
</dbReference>
<dbReference type="PROSITE" id="PS50110">
    <property type="entry name" value="RESPONSE_REGULATORY"/>
    <property type="match status" value="1"/>
</dbReference>
<dbReference type="AlphaFoldDB" id="A0A5D4XQE3"/>
<dbReference type="Gene3D" id="3.20.20.450">
    <property type="entry name" value="EAL domain"/>
    <property type="match status" value="1"/>
</dbReference>
<reference evidence="6 7" key="1">
    <citation type="submission" date="2019-08" db="EMBL/GenBank/DDBJ databases">
        <title>Luteimonas viscosus sp. nov., isolated from soil of a sunflower field.</title>
        <authorList>
            <person name="Jianli Z."/>
            <person name="Ying Z."/>
        </authorList>
    </citation>
    <scope>NUCLEOTIDE SEQUENCE [LARGE SCALE GENOMIC DNA]</scope>
    <source>
        <strain evidence="6 7">XBU10</strain>
    </source>
</reference>
<dbReference type="PROSITE" id="PS50887">
    <property type="entry name" value="GGDEF"/>
    <property type="match status" value="1"/>
</dbReference>
<keyword evidence="1" id="KW-0597">Phosphoprotein</keyword>
<dbReference type="InterPro" id="IPR029787">
    <property type="entry name" value="Nucleotide_cyclase"/>
</dbReference>
<keyword evidence="7" id="KW-1185">Reference proteome</keyword>
<evidence type="ECO:0000259" key="4">
    <source>
        <dbReference type="PROSITE" id="PS50883"/>
    </source>
</evidence>
<name>A0A5D4XQE3_9GAMM</name>
<dbReference type="InterPro" id="IPR050706">
    <property type="entry name" value="Cyclic-di-GMP_PDE-like"/>
</dbReference>
<dbReference type="InterPro" id="IPR043128">
    <property type="entry name" value="Rev_trsase/Diguanyl_cyclase"/>
</dbReference>
<evidence type="ECO:0000313" key="7">
    <source>
        <dbReference type="Proteomes" id="UP000324973"/>
    </source>
</evidence>
<dbReference type="Gene3D" id="3.40.50.2300">
    <property type="match status" value="1"/>
</dbReference>
<evidence type="ECO:0000256" key="2">
    <source>
        <dbReference type="SAM" id="MobiDB-lite"/>
    </source>
</evidence>
<proteinExistence type="predicted"/>
<dbReference type="GO" id="GO:0071111">
    <property type="term" value="F:cyclic-guanylate-specific phosphodiesterase activity"/>
    <property type="evidence" value="ECO:0007669"/>
    <property type="project" value="InterPro"/>
</dbReference>
<dbReference type="InterPro" id="IPR001633">
    <property type="entry name" value="EAL_dom"/>
</dbReference>
<evidence type="ECO:0000313" key="6">
    <source>
        <dbReference type="EMBL" id="TYT26887.1"/>
    </source>
</evidence>
<dbReference type="SUPFAM" id="SSF55073">
    <property type="entry name" value="Nucleotide cyclase"/>
    <property type="match status" value="1"/>
</dbReference>
<dbReference type="InterPro" id="IPR035919">
    <property type="entry name" value="EAL_sf"/>
</dbReference>
<feature type="region of interest" description="Disordered" evidence="2">
    <location>
        <begin position="32"/>
        <end position="66"/>
    </location>
</feature>
<dbReference type="SUPFAM" id="SSF141868">
    <property type="entry name" value="EAL domain-like"/>
    <property type="match status" value="1"/>
</dbReference>
<dbReference type="Pfam" id="PF00072">
    <property type="entry name" value="Response_reg"/>
    <property type="match status" value="1"/>
</dbReference>
<dbReference type="SMART" id="SM00052">
    <property type="entry name" value="EAL"/>
    <property type="match status" value="1"/>
</dbReference>
<feature type="compositionally biased region" description="Basic residues" evidence="2">
    <location>
        <begin position="32"/>
        <end position="42"/>
    </location>
</feature>
<dbReference type="PANTHER" id="PTHR33121:SF70">
    <property type="entry name" value="SIGNALING PROTEIN YKOW"/>
    <property type="match status" value="1"/>
</dbReference>
<feature type="domain" description="EAL" evidence="4">
    <location>
        <begin position="417"/>
        <end position="668"/>
    </location>
</feature>
<protein>
    <submittedName>
        <fullName evidence="6">EAL domain-containing protein</fullName>
    </submittedName>
</protein>
<dbReference type="Proteomes" id="UP000324973">
    <property type="component" value="Unassembled WGS sequence"/>
</dbReference>
<feature type="modified residue" description="4-aspartylphosphate" evidence="1">
    <location>
        <position position="171"/>
    </location>
</feature>
<dbReference type="PROSITE" id="PS50883">
    <property type="entry name" value="EAL"/>
    <property type="match status" value="1"/>
</dbReference>
<dbReference type="CDD" id="cd01948">
    <property type="entry name" value="EAL"/>
    <property type="match status" value="1"/>
</dbReference>
<dbReference type="PANTHER" id="PTHR33121">
    <property type="entry name" value="CYCLIC DI-GMP PHOSPHODIESTERASE PDEF"/>
    <property type="match status" value="1"/>
</dbReference>
<evidence type="ECO:0000256" key="1">
    <source>
        <dbReference type="PROSITE-ProRule" id="PRU00169"/>
    </source>
</evidence>